<dbReference type="PANTHER" id="PTHR43537">
    <property type="entry name" value="TRANSCRIPTIONAL REGULATOR, GNTR FAMILY"/>
    <property type="match status" value="1"/>
</dbReference>
<dbReference type="Proteomes" id="UP000032266">
    <property type="component" value="Chromosome"/>
</dbReference>
<dbReference type="Pfam" id="PF07729">
    <property type="entry name" value="FCD"/>
    <property type="match status" value="1"/>
</dbReference>
<dbReference type="PANTHER" id="PTHR43537:SF34">
    <property type="entry name" value="PYRUVATE DEHYDROGENASE COMPLEX REPRESSOR"/>
    <property type="match status" value="1"/>
</dbReference>
<evidence type="ECO:0000313" key="9">
    <source>
        <dbReference type="Proteomes" id="UP000032266"/>
    </source>
</evidence>
<accession>A0A0C5V9Y1</accession>
<dbReference type="SUPFAM" id="SSF48008">
    <property type="entry name" value="GntR ligand-binding domain-like"/>
    <property type="match status" value="1"/>
</dbReference>
<dbReference type="EMBL" id="CP007142">
    <property type="protein sequence ID" value="AJQ96160.1"/>
    <property type="molecule type" value="Genomic_DNA"/>
</dbReference>
<keyword evidence="1" id="KW-0678">Repressor</keyword>
<evidence type="ECO:0000313" key="8">
    <source>
        <dbReference type="EMBL" id="AJQ96160.1"/>
    </source>
</evidence>
<dbReference type="InterPro" id="IPR000524">
    <property type="entry name" value="Tscrpt_reg_HTH_GntR"/>
</dbReference>
<dbReference type="STRING" id="1445510.YC6258_04124"/>
<dbReference type="Pfam" id="PF00392">
    <property type="entry name" value="GntR"/>
    <property type="match status" value="1"/>
</dbReference>
<dbReference type="GO" id="GO:0003677">
    <property type="term" value="F:DNA binding"/>
    <property type="evidence" value="ECO:0007669"/>
    <property type="project" value="UniProtKB-KW"/>
</dbReference>
<gene>
    <name evidence="8" type="ORF">YC6258_04124</name>
</gene>
<evidence type="ECO:0000256" key="5">
    <source>
        <dbReference type="ARBA" id="ARBA00037357"/>
    </source>
</evidence>
<dbReference type="InterPro" id="IPR008920">
    <property type="entry name" value="TF_FadR/GntR_C"/>
</dbReference>
<dbReference type="InterPro" id="IPR036388">
    <property type="entry name" value="WH-like_DNA-bd_sf"/>
</dbReference>
<dbReference type="Gene3D" id="1.20.120.530">
    <property type="entry name" value="GntR ligand-binding domain-like"/>
    <property type="match status" value="1"/>
</dbReference>
<dbReference type="SMART" id="SM00345">
    <property type="entry name" value="HTH_GNTR"/>
    <property type="match status" value="1"/>
</dbReference>
<evidence type="ECO:0000256" key="4">
    <source>
        <dbReference type="ARBA" id="ARBA00023163"/>
    </source>
</evidence>
<keyword evidence="3" id="KW-0238">DNA-binding</keyword>
<evidence type="ECO:0000256" key="1">
    <source>
        <dbReference type="ARBA" id="ARBA00022491"/>
    </source>
</evidence>
<dbReference type="HOGENOM" id="CLU_017584_9_5_6"/>
<keyword evidence="9" id="KW-1185">Reference proteome</keyword>
<dbReference type="RefSeq" id="WP_082070792.1">
    <property type="nucleotide sequence ID" value="NZ_CP007142.1"/>
</dbReference>
<dbReference type="InterPro" id="IPR036390">
    <property type="entry name" value="WH_DNA-bd_sf"/>
</dbReference>
<dbReference type="KEGG" id="gsn:YC6258_04124"/>
<dbReference type="Gene3D" id="1.10.10.10">
    <property type="entry name" value="Winged helix-like DNA-binding domain superfamily/Winged helix DNA-binding domain"/>
    <property type="match status" value="1"/>
</dbReference>
<dbReference type="SUPFAM" id="SSF46785">
    <property type="entry name" value="Winged helix' DNA-binding domain"/>
    <property type="match status" value="1"/>
</dbReference>
<dbReference type="SMART" id="SM00895">
    <property type="entry name" value="FCD"/>
    <property type="match status" value="1"/>
</dbReference>
<evidence type="ECO:0000256" key="3">
    <source>
        <dbReference type="ARBA" id="ARBA00023125"/>
    </source>
</evidence>
<dbReference type="AlphaFoldDB" id="A0A0C5V9Y1"/>
<keyword evidence="4" id="KW-0804">Transcription</keyword>
<dbReference type="GO" id="GO:0003700">
    <property type="term" value="F:DNA-binding transcription factor activity"/>
    <property type="evidence" value="ECO:0007669"/>
    <property type="project" value="InterPro"/>
</dbReference>
<evidence type="ECO:0000259" key="7">
    <source>
        <dbReference type="PROSITE" id="PS50949"/>
    </source>
</evidence>
<proteinExistence type="predicted"/>
<dbReference type="PRINTS" id="PR00035">
    <property type="entry name" value="HTHGNTR"/>
</dbReference>
<dbReference type="InterPro" id="IPR011711">
    <property type="entry name" value="GntR_C"/>
</dbReference>
<dbReference type="PROSITE" id="PS50949">
    <property type="entry name" value="HTH_GNTR"/>
    <property type="match status" value="1"/>
</dbReference>
<evidence type="ECO:0000256" key="2">
    <source>
        <dbReference type="ARBA" id="ARBA00023015"/>
    </source>
</evidence>
<evidence type="ECO:0000256" key="6">
    <source>
        <dbReference type="ARBA" id="ARBA00039592"/>
    </source>
</evidence>
<protein>
    <recommendedName>
        <fullName evidence="6">Pyruvate dehydrogenase complex repressor</fullName>
    </recommendedName>
</protein>
<reference evidence="8 9" key="1">
    <citation type="submission" date="2014-01" db="EMBL/GenBank/DDBJ databases">
        <title>Full genme sequencing of cellulolytic bacterium Gynuella sunshinyii YC6258T gen. nov., sp. nov.</title>
        <authorList>
            <person name="Khan H."/>
            <person name="Chung E.J."/>
            <person name="Chung Y.R."/>
        </authorList>
    </citation>
    <scope>NUCLEOTIDE SEQUENCE [LARGE SCALE GENOMIC DNA]</scope>
    <source>
        <strain evidence="8 9">YC6258</strain>
    </source>
</reference>
<dbReference type="CDD" id="cd07377">
    <property type="entry name" value="WHTH_GntR"/>
    <property type="match status" value="1"/>
</dbReference>
<sequence length="268" mass="30819">MRTASHAVFCQVINNRYANFIVVRPMPQYRSEEIRDLLLQQLQDGAIATGERLPSERQLAQQYAVSRPIVREALQALKSQGWVISKRGGGTYAANGLERSAPTLLPGHMDRNIGLQEELLEYRYALEGQTAYLAAQRASEADLKKLERAFLRLQQAHQLKDAQQEATSDAIFHLAIAEASQNRVLHYSLQTLFDLLRQHISSNIGSLSRRPETRLTLIRQHRRIFDAIHRHQPERAREVVYEHLDFVKRILTDLAEEHQRLKEKSGTR</sequence>
<name>A0A0C5V9Y1_9GAMM</name>
<feature type="domain" description="HTH gntR-type" evidence="7">
    <location>
        <begin position="28"/>
        <end position="96"/>
    </location>
</feature>
<dbReference type="OrthoDB" id="5450856at2"/>
<keyword evidence="2" id="KW-0805">Transcription regulation</keyword>
<comment type="function">
    <text evidence="5">Transcriptional repressor for the pyruvate dehydrogenase complex genes aceEF and lpd.</text>
</comment>
<organism evidence="8 9">
    <name type="scientific">Gynuella sunshinyii YC6258</name>
    <dbReference type="NCBI Taxonomy" id="1445510"/>
    <lineage>
        <taxon>Bacteria</taxon>
        <taxon>Pseudomonadati</taxon>
        <taxon>Pseudomonadota</taxon>
        <taxon>Gammaproteobacteria</taxon>
        <taxon>Oceanospirillales</taxon>
        <taxon>Saccharospirillaceae</taxon>
        <taxon>Gynuella</taxon>
    </lineage>
</organism>